<organism evidence="4 5">
    <name type="scientific">Orbilia oligospora</name>
    <name type="common">Nematode-trapping fungus</name>
    <name type="synonym">Arthrobotrys oligospora</name>
    <dbReference type="NCBI Taxonomy" id="2813651"/>
    <lineage>
        <taxon>Eukaryota</taxon>
        <taxon>Fungi</taxon>
        <taxon>Dikarya</taxon>
        <taxon>Ascomycota</taxon>
        <taxon>Pezizomycotina</taxon>
        <taxon>Orbiliomycetes</taxon>
        <taxon>Orbiliales</taxon>
        <taxon>Orbiliaceae</taxon>
        <taxon>Orbilia</taxon>
    </lineage>
</organism>
<evidence type="ECO:0000313" key="5">
    <source>
        <dbReference type="Proteomes" id="UP000297595"/>
    </source>
</evidence>
<dbReference type="SUPFAM" id="SSF48403">
    <property type="entry name" value="Ankyrin repeat"/>
    <property type="match status" value="1"/>
</dbReference>
<name>A0A8H2HHZ3_ORBOL</name>
<dbReference type="SMART" id="SM00248">
    <property type="entry name" value="ANK"/>
    <property type="match status" value="2"/>
</dbReference>
<dbReference type="Pfam" id="PF12796">
    <property type="entry name" value="Ank_2"/>
    <property type="match status" value="1"/>
</dbReference>
<dbReference type="InterPro" id="IPR051637">
    <property type="entry name" value="Ank_repeat_dom-contain_49"/>
</dbReference>
<dbReference type="PANTHER" id="PTHR24180:SF45">
    <property type="entry name" value="POLY [ADP-RIBOSE] POLYMERASE TANKYRASE"/>
    <property type="match status" value="1"/>
</dbReference>
<dbReference type="InterPro" id="IPR036770">
    <property type="entry name" value="Ankyrin_rpt-contain_sf"/>
</dbReference>
<reference evidence="4 5" key="1">
    <citation type="submission" date="2019-03" db="EMBL/GenBank/DDBJ databases">
        <title>Nematode-trapping fungi genome.</title>
        <authorList>
            <person name="Vidal-Diez De Ulzurrun G."/>
        </authorList>
    </citation>
    <scope>NUCLEOTIDE SEQUENCE [LARGE SCALE GENOMIC DNA]</scope>
    <source>
        <strain evidence="4 5">TWF154</strain>
    </source>
</reference>
<evidence type="ECO:0000313" key="4">
    <source>
        <dbReference type="EMBL" id="TGJ67409.1"/>
    </source>
</evidence>
<comment type="caution">
    <text evidence="4">The sequence shown here is derived from an EMBL/GenBank/DDBJ whole genome shotgun (WGS) entry which is preliminary data.</text>
</comment>
<dbReference type="InterPro" id="IPR002110">
    <property type="entry name" value="Ankyrin_rpt"/>
</dbReference>
<keyword evidence="2 3" id="KW-0040">ANK repeat</keyword>
<dbReference type="PROSITE" id="PS50297">
    <property type="entry name" value="ANK_REP_REGION"/>
    <property type="match status" value="2"/>
</dbReference>
<dbReference type="PANTHER" id="PTHR24180">
    <property type="entry name" value="CYCLIN-DEPENDENT KINASE INHIBITOR 2C-RELATED"/>
    <property type="match status" value="1"/>
</dbReference>
<evidence type="ECO:0000256" key="1">
    <source>
        <dbReference type="ARBA" id="ARBA00022737"/>
    </source>
</evidence>
<evidence type="ECO:0000256" key="3">
    <source>
        <dbReference type="PROSITE-ProRule" id="PRU00023"/>
    </source>
</evidence>
<sequence length="419" mass="48017">MEIFGDLESLFDEIYTIQPESVNSQDNKSRAPLSYAVESRNLEGVELLLRYGADVQDDDELGQTALHTLCSQDTTYKEPSGYFGYETRYRGDGPWYCVISNSEVKKDLLILKQLESASINLNSRTKSLATPLATALQHQRPSFILQFLNILQRRNKPKEYHFSVILSCDVDHQNILHNAVDRGGLRYDEEQMGLIEVIKTIFTSLSEKQQQFLLNGQDLSSGFTPLHAAASQGYIHLIKFFLHYRSDVKLESIEGFPAIHYLVSGRVFEKAMTSECFHRQIPATETSTVHRKARDVIGGENVLVLLLGDIQGTEKYVTMFANLQCLALQGNWEELYDYYKWTQPIAKLTPGNFVFPVPSRFYFEAAFTSKSLRAQIEEWDVRFQIGLMASPFDTQQCPYRNGELTVYWDPYKKPDFSRV</sequence>
<dbReference type="Pfam" id="PF00023">
    <property type="entry name" value="Ank"/>
    <property type="match status" value="1"/>
</dbReference>
<protein>
    <submittedName>
        <fullName evidence="4">Uncharacterized protein</fullName>
    </submittedName>
</protein>
<feature type="repeat" description="ANK" evidence="3">
    <location>
        <begin position="221"/>
        <end position="253"/>
    </location>
</feature>
<gene>
    <name evidence="4" type="ORF">EYR41_006540</name>
</gene>
<dbReference type="EMBL" id="SOZJ01000004">
    <property type="protein sequence ID" value="TGJ67409.1"/>
    <property type="molecule type" value="Genomic_DNA"/>
</dbReference>
<dbReference type="Gene3D" id="1.25.40.20">
    <property type="entry name" value="Ankyrin repeat-containing domain"/>
    <property type="match status" value="2"/>
</dbReference>
<proteinExistence type="predicted"/>
<dbReference type="AlphaFoldDB" id="A0A8H2HHZ3"/>
<keyword evidence="1" id="KW-0677">Repeat</keyword>
<feature type="repeat" description="ANK" evidence="3">
    <location>
        <begin position="28"/>
        <end position="60"/>
    </location>
</feature>
<accession>A0A8H2HHZ3</accession>
<evidence type="ECO:0000256" key="2">
    <source>
        <dbReference type="ARBA" id="ARBA00023043"/>
    </source>
</evidence>
<dbReference type="PROSITE" id="PS50088">
    <property type="entry name" value="ANK_REPEAT"/>
    <property type="match status" value="2"/>
</dbReference>
<dbReference type="Proteomes" id="UP000297595">
    <property type="component" value="Unassembled WGS sequence"/>
</dbReference>